<evidence type="ECO:0000256" key="3">
    <source>
        <dbReference type="ARBA" id="ARBA00030097"/>
    </source>
</evidence>
<accession>A0A8S9ZWB0</accession>
<dbReference type="Gene3D" id="6.10.140.180">
    <property type="match status" value="1"/>
</dbReference>
<organism evidence="4 5">
    <name type="scientific">Meloidogyne graminicola</name>
    <dbReference type="NCBI Taxonomy" id="189291"/>
    <lineage>
        <taxon>Eukaryota</taxon>
        <taxon>Metazoa</taxon>
        <taxon>Ecdysozoa</taxon>
        <taxon>Nematoda</taxon>
        <taxon>Chromadorea</taxon>
        <taxon>Rhabditida</taxon>
        <taxon>Tylenchina</taxon>
        <taxon>Tylenchomorpha</taxon>
        <taxon>Tylenchoidea</taxon>
        <taxon>Meloidogynidae</taxon>
        <taxon>Meloidogyninae</taxon>
        <taxon>Meloidogyne</taxon>
    </lineage>
</organism>
<dbReference type="OrthoDB" id="283883at2759"/>
<dbReference type="EMBL" id="JABEBT010000021">
    <property type="protein sequence ID" value="KAF7637241.1"/>
    <property type="molecule type" value="Genomic_DNA"/>
</dbReference>
<name>A0A8S9ZWB0_9BILA</name>
<dbReference type="SUPFAM" id="SSF46785">
    <property type="entry name" value="Winged helix' DNA-binding domain"/>
    <property type="match status" value="2"/>
</dbReference>
<dbReference type="PANTHER" id="PTHR12806:SF0">
    <property type="entry name" value="VACUOLAR-SORTING PROTEIN SNF8"/>
    <property type="match status" value="1"/>
</dbReference>
<dbReference type="GO" id="GO:0043328">
    <property type="term" value="P:protein transport to vacuole involved in ubiquitin-dependent protein catabolic process via the multivesicular body sorting pathway"/>
    <property type="evidence" value="ECO:0007669"/>
    <property type="project" value="TreeGrafter"/>
</dbReference>
<evidence type="ECO:0000256" key="1">
    <source>
        <dbReference type="ARBA" id="ARBA00009834"/>
    </source>
</evidence>
<protein>
    <recommendedName>
        <fullName evidence="2">Vacuolar-sorting protein SNF8</fullName>
    </recommendedName>
    <alternativeName>
        <fullName evidence="3">ESCRT-II complex subunit VPS22</fullName>
    </alternativeName>
</protein>
<sequence length="248" mass="28421">MASRRRAIGVGAVQKKQNIQAKFQAKGEQLASEQLQHFSQQLDTFTEKLEEFASKHRDEITKNAQFRRYFQEMCTTVGVDPLASSKGFWTEKLGLGSFYYELAVQIIEVCMSTSQENGGLITIDELRNRLMRSRSKTRKESISQDDVMRAVKKLKVLGELSMDDARVLQLAEETGGYVSQELICDQFRWDIQRIRNVLDRQVKDGRAWIDEQTDPVQLWFPSLFLEQFSLITTIGGSETASMLSTSMR</sequence>
<dbReference type="InterPro" id="IPR016689">
    <property type="entry name" value="ESCRT-2_cplx_Snf8"/>
</dbReference>
<dbReference type="Gene3D" id="1.10.10.10">
    <property type="entry name" value="Winged helix-like DNA-binding domain superfamily/Winged helix DNA-binding domain"/>
    <property type="match status" value="1"/>
</dbReference>
<comment type="caution">
    <text evidence="4">The sequence shown here is derived from an EMBL/GenBank/DDBJ whole genome shotgun (WGS) entry which is preliminary data.</text>
</comment>
<dbReference type="AlphaFoldDB" id="A0A8S9ZWB0"/>
<dbReference type="FunFam" id="1.10.10.10:FF:000085">
    <property type="entry name" value="Vacuolar-sorting protein SNF8"/>
    <property type="match status" value="1"/>
</dbReference>
<dbReference type="Pfam" id="PF04157">
    <property type="entry name" value="EAP30"/>
    <property type="match status" value="1"/>
</dbReference>
<comment type="similarity">
    <text evidence="1">Belongs to the SNF8 family.</text>
</comment>
<keyword evidence="5" id="KW-1185">Reference proteome</keyword>
<proteinExistence type="inferred from homology"/>
<evidence type="ECO:0000256" key="2">
    <source>
        <dbReference type="ARBA" id="ARBA00017052"/>
    </source>
</evidence>
<dbReference type="PANTHER" id="PTHR12806">
    <property type="entry name" value="EAP30 SUBUNIT OF ELL COMPLEX"/>
    <property type="match status" value="1"/>
</dbReference>
<dbReference type="InterPro" id="IPR036388">
    <property type="entry name" value="WH-like_DNA-bd_sf"/>
</dbReference>
<gene>
    <name evidence="4" type="ORF">Mgra_00003206</name>
</gene>
<reference evidence="4" key="1">
    <citation type="journal article" date="2020" name="Ecol. Evol.">
        <title>Genome structure and content of the rice root-knot nematode (Meloidogyne graminicola).</title>
        <authorList>
            <person name="Phan N.T."/>
            <person name="Danchin E.G.J."/>
            <person name="Klopp C."/>
            <person name="Perfus-Barbeoch L."/>
            <person name="Kozlowski D.K."/>
            <person name="Koutsovoulos G.D."/>
            <person name="Lopez-Roques C."/>
            <person name="Bouchez O."/>
            <person name="Zahm M."/>
            <person name="Besnard G."/>
            <person name="Bellafiore S."/>
        </authorList>
    </citation>
    <scope>NUCLEOTIDE SEQUENCE</scope>
    <source>
        <strain evidence="4">VN-18</strain>
    </source>
</reference>
<dbReference type="InterPro" id="IPR036390">
    <property type="entry name" value="WH_DNA-bd_sf"/>
</dbReference>
<evidence type="ECO:0000313" key="5">
    <source>
        <dbReference type="Proteomes" id="UP000605970"/>
    </source>
</evidence>
<evidence type="ECO:0000313" key="4">
    <source>
        <dbReference type="EMBL" id="KAF7637241.1"/>
    </source>
</evidence>
<dbReference type="GO" id="GO:0000814">
    <property type="term" value="C:ESCRT II complex"/>
    <property type="evidence" value="ECO:0007669"/>
    <property type="project" value="InterPro"/>
</dbReference>
<dbReference type="Proteomes" id="UP000605970">
    <property type="component" value="Unassembled WGS sequence"/>
</dbReference>
<dbReference type="InterPro" id="IPR040608">
    <property type="entry name" value="Snf8/Vps36"/>
</dbReference>